<dbReference type="Pfam" id="PF12833">
    <property type="entry name" value="HTH_18"/>
    <property type="match status" value="1"/>
</dbReference>
<keyword evidence="1" id="KW-0805">Transcription regulation</keyword>
<protein>
    <submittedName>
        <fullName evidence="6">Xylose operon regulatory protein</fullName>
    </submittedName>
</protein>
<dbReference type="SUPFAM" id="SSF46689">
    <property type="entry name" value="Homeodomain-like"/>
    <property type="match status" value="1"/>
</dbReference>
<dbReference type="InterPro" id="IPR018062">
    <property type="entry name" value="HTH_AraC-typ_CS"/>
</dbReference>
<proteinExistence type="predicted"/>
<keyword evidence="7" id="KW-1185">Reference proteome</keyword>
<evidence type="ECO:0000256" key="2">
    <source>
        <dbReference type="ARBA" id="ARBA00023125"/>
    </source>
</evidence>
<name>A0ABX5XZ22_9BACT</name>
<dbReference type="Proteomes" id="UP000318081">
    <property type="component" value="Chromosome"/>
</dbReference>
<organism evidence="6 7">
    <name type="scientific">Stieleria magnilauensis</name>
    <dbReference type="NCBI Taxonomy" id="2527963"/>
    <lineage>
        <taxon>Bacteria</taxon>
        <taxon>Pseudomonadati</taxon>
        <taxon>Planctomycetota</taxon>
        <taxon>Planctomycetia</taxon>
        <taxon>Pirellulales</taxon>
        <taxon>Pirellulaceae</taxon>
        <taxon>Stieleria</taxon>
    </lineage>
</organism>
<feature type="region of interest" description="Disordered" evidence="4">
    <location>
        <begin position="1"/>
        <end position="32"/>
    </location>
</feature>
<dbReference type="Gene3D" id="1.10.10.60">
    <property type="entry name" value="Homeodomain-like"/>
    <property type="match status" value="1"/>
</dbReference>
<dbReference type="PANTHER" id="PTHR30146">
    <property type="entry name" value="LACI-RELATED TRANSCRIPTIONAL REPRESSOR"/>
    <property type="match status" value="1"/>
</dbReference>
<dbReference type="PANTHER" id="PTHR30146:SF24">
    <property type="entry name" value="XYLOSE OPERON REGULATORY PROTEIN"/>
    <property type="match status" value="1"/>
</dbReference>
<accession>A0ABX5XZ22</accession>
<dbReference type="Pfam" id="PF13377">
    <property type="entry name" value="Peripla_BP_3"/>
    <property type="match status" value="1"/>
</dbReference>
<dbReference type="SUPFAM" id="SSF53822">
    <property type="entry name" value="Periplasmic binding protein-like I"/>
    <property type="match status" value="1"/>
</dbReference>
<dbReference type="RefSeq" id="WP_145218888.1">
    <property type="nucleotide sequence ID" value="NZ_CP036432.1"/>
</dbReference>
<evidence type="ECO:0000256" key="4">
    <source>
        <dbReference type="SAM" id="MobiDB-lite"/>
    </source>
</evidence>
<feature type="domain" description="HTH araC/xylS-type" evidence="5">
    <location>
        <begin position="318"/>
        <end position="416"/>
    </location>
</feature>
<keyword evidence="3" id="KW-0804">Transcription</keyword>
<dbReference type="InterPro" id="IPR028082">
    <property type="entry name" value="Peripla_BP_I"/>
</dbReference>
<gene>
    <name evidence="6" type="primary">xylR_4</name>
    <name evidence="6" type="ORF">TBK1r_63170</name>
</gene>
<dbReference type="InterPro" id="IPR009057">
    <property type="entry name" value="Homeodomain-like_sf"/>
</dbReference>
<evidence type="ECO:0000256" key="1">
    <source>
        <dbReference type="ARBA" id="ARBA00023015"/>
    </source>
</evidence>
<dbReference type="PROSITE" id="PS00041">
    <property type="entry name" value="HTH_ARAC_FAMILY_1"/>
    <property type="match status" value="1"/>
</dbReference>
<keyword evidence="2" id="KW-0238">DNA-binding</keyword>
<evidence type="ECO:0000259" key="5">
    <source>
        <dbReference type="PROSITE" id="PS01124"/>
    </source>
</evidence>
<evidence type="ECO:0000313" key="7">
    <source>
        <dbReference type="Proteomes" id="UP000318081"/>
    </source>
</evidence>
<dbReference type="Gene3D" id="3.40.50.2300">
    <property type="match status" value="2"/>
</dbReference>
<reference evidence="6 7" key="1">
    <citation type="submission" date="2019-02" db="EMBL/GenBank/DDBJ databases">
        <title>Deep-cultivation of Planctomycetes and their phenomic and genomic characterization uncovers novel biology.</title>
        <authorList>
            <person name="Wiegand S."/>
            <person name="Jogler M."/>
            <person name="Boedeker C."/>
            <person name="Pinto D."/>
            <person name="Vollmers J."/>
            <person name="Rivas-Marin E."/>
            <person name="Kohn T."/>
            <person name="Peeters S.H."/>
            <person name="Heuer A."/>
            <person name="Rast P."/>
            <person name="Oberbeckmann S."/>
            <person name="Bunk B."/>
            <person name="Jeske O."/>
            <person name="Meyerdierks A."/>
            <person name="Storesund J.E."/>
            <person name="Kallscheuer N."/>
            <person name="Luecker S."/>
            <person name="Lage O.M."/>
            <person name="Pohl T."/>
            <person name="Merkel B.J."/>
            <person name="Hornburger P."/>
            <person name="Mueller R.-W."/>
            <person name="Bruemmer F."/>
            <person name="Labrenz M."/>
            <person name="Spormann A.M."/>
            <person name="Op den Camp H."/>
            <person name="Overmann J."/>
            <person name="Amann R."/>
            <person name="Jetten M.S.M."/>
            <person name="Mascher T."/>
            <person name="Medema M.H."/>
            <person name="Devos D.P."/>
            <person name="Kaster A.-K."/>
            <person name="Ovreas L."/>
            <person name="Rohde M."/>
            <person name="Galperin M.Y."/>
            <person name="Jogler C."/>
        </authorList>
    </citation>
    <scope>NUCLEOTIDE SEQUENCE [LARGE SCALE GENOMIC DNA]</scope>
    <source>
        <strain evidence="6 7">TBK1r</strain>
    </source>
</reference>
<dbReference type="PROSITE" id="PS01124">
    <property type="entry name" value="HTH_ARAC_FAMILY_2"/>
    <property type="match status" value="1"/>
</dbReference>
<dbReference type="InterPro" id="IPR046335">
    <property type="entry name" value="LacI/GalR-like_sensor"/>
</dbReference>
<sequence length="426" mass="46907">MPVPPSNAAANGLPKHRAPQAGSATGGVAGGGQARPKVLLLVETTMAFGRSVLEGISRYRIERQPWSVQLDLRELMAGPPAWFRSWDGDGIITRDTTPEMIEIIRETGIPTVNLGDIRDDQSLPSVINDHEAIGRLAASHLADKGIEHFAFAGFSDHHWSSQRLTGFLAGLAERGVEDPERVHVHQSGWSSASQGGWQQQQDQIVAWVKSLPRPIGILACNDFRGQHILEACQTAKVSVPDEIAVLGVDNDHVLCDFCDPPLSSIIPAAERIGYQAAVMLDQMMRGQTPDKPHVQIAPLGIAERLSTDVMAIDDEDVAAAIQMIRFRACEGLTVSDILAEVPIARSSLERRFRQYLGRSPQAEIRRVQIKRACQLLRDTELSLVKISRLTGFKHAEYFSVVFKREVNQTPGRYRDASRAKARKPFG</sequence>
<dbReference type="SMART" id="SM00342">
    <property type="entry name" value="HTH_ARAC"/>
    <property type="match status" value="1"/>
</dbReference>
<evidence type="ECO:0000256" key="3">
    <source>
        <dbReference type="ARBA" id="ARBA00023163"/>
    </source>
</evidence>
<dbReference type="InterPro" id="IPR018060">
    <property type="entry name" value="HTH_AraC"/>
</dbReference>
<dbReference type="EMBL" id="CP036432">
    <property type="protein sequence ID" value="QDV87288.1"/>
    <property type="molecule type" value="Genomic_DNA"/>
</dbReference>
<evidence type="ECO:0000313" key="6">
    <source>
        <dbReference type="EMBL" id="QDV87288.1"/>
    </source>
</evidence>
<dbReference type="CDD" id="cd01543">
    <property type="entry name" value="PBP1_XylR"/>
    <property type="match status" value="1"/>
</dbReference>